<evidence type="ECO:0000313" key="2">
    <source>
        <dbReference type="EMBL" id="KNC81690.1"/>
    </source>
</evidence>
<dbReference type="GeneID" id="25906504"/>
<protein>
    <submittedName>
        <fullName evidence="2">Uncharacterized protein</fullName>
    </submittedName>
</protein>
<dbReference type="RefSeq" id="XP_014155592.1">
    <property type="nucleotide sequence ID" value="XM_014300117.1"/>
</dbReference>
<evidence type="ECO:0000313" key="3">
    <source>
        <dbReference type="Proteomes" id="UP000054560"/>
    </source>
</evidence>
<dbReference type="AlphaFoldDB" id="A0A0L0FXY5"/>
<feature type="compositionally biased region" description="Basic and acidic residues" evidence="1">
    <location>
        <begin position="145"/>
        <end position="173"/>
    </location>
</feature>
<dbReference type="Proteomes" id="UP000054560">
    <property type="component" value="Unassembled WGS sequence"/>
</dbReference>
<gene>
    <name evidence="2" type="ORF">SARC_06000</name>
</gene>
<accession>A0A0L0FXY5</accession>
<dbReference type="EMBL" id="KQ242007">
    <property type="protein sequence ID" value="KNC81690.1"/>
    <property type="molecule type" value="Genomic_DNA"/>
</dbReference>
<sequence>MGLMDCPPELNQSKTQQKEIPCPPLARQAEHRPKVNLDGCLYSTILLFHDGEVLNGHKHHMCVCQKGFKCVGCADTCTLNGLSLFHPGEGINCVPVASPSPNNKSFWRRTWSHITGDATMEAAIAACFAAIVFAGKKAVTKWHKNQEADPIAESKDKEAVPDGAARTEPDEHTALVVQT</sequence>
<feature type="region of interest" description="Disordered" evidence="1">
    <location>
        <begin position="145"/>
        <end position="179"/>
    </location>
</feature>
<name>A0A0L0FXY5_9EUKA</name>
<evidence type="ECO:0000256" key="1">
    <source>
        <dbReference type="SAM" id="MobiDB-lite"/>
    </source>
</evidence>
<organism evidence="2 3">
    <name type="scientific">Sphaeroforma arctica JP610</name>
    <dbReference type="NCBI Taxonomy" id="667725"/>
    <lineage>
        <taxon>Eukaryota</taxon>
        <taxon>Ichthyosporea</taxon>
        <taxon>Ichthyophonida</taxon>
        <taxon>Sphaeroforma</taxon>
    </lineage>
</organism>
<proteinExistence type="predicted"/>
<keyword evidence="3" id="KW-1185">Reference proteome</keyword>
<reference evidence="2 3" key="1">
    <citation type="submission" date="2011-02" db="EMBL/GenBank/DDBJ databases">
        <title>The Genome Sequence of Sphaeroforma arctica JP610.</title>
        <authorList>
            <consortium name="The Broad Institute Genome Sequencing Platform"/>
            <person name="Russ C."/>
            <person name="Cuomo C."/>
            <person name="Young S.K."/>
            <person name="Zeng Q."/>
            <person name="Gargeya S."/>
            <person name="Alvarado L."/>
            <person name="Berlin A."/>
            <person name="Chapman S.B."/>
            <person name="Chen Z."/>
            <person name="Freedman E."/>
            <person name="Gellesch M."/>
            <person name="Goldberg J."/>
            <person name="Griggs A."/>
            <person name="Gujja S."/>
            <person name="Heilman E."/>
            <person name="Heiman D."/>
            <person name="Howarth C."/>
            <person name="Mehta T."/>
            <person name="Neiman D."/>
            <person name="Pearson M."/>
            <person name="Roberts A."/>
            <person name="Saif S."/>
            <person name="Shea T."/>
            <person name="Shenoy N."/>
            <person name="Sisk P."/>
            <person name="Stolte C."/>
            <person name="Sykes S."/>
            <person name="White J."/>
            <person name="Yandava C."/>
            <person name="Burger G."/>
            <person name="Gray M.W."/>
            <person name="Holland P.W.H."/>
            <person name="King N."/>
            <person name="Lang F.B.F."/>
            <person name="Roger A.J."/>
            <person name="Ruiz-Trillo I."/>
            <person name="Haas B."/>
            <person name="Nusbaum C."/>
            <person name="Birren B."/>
        </authorList>
    </citation>
    <scope>NUCLEOTIDE SEQUENCE [LARGE SCALE GENOMIC DNA]</scope>
    <source>
        <strain evidence="2 3">JP610</strain>
    </source>
</reference>